<dbReference type="OrthoDB" id="9771666at2"/>
<feature type="chain" id="PRO_5011991691" evidence="2">
    <location>
        <begin position="21"/>
        <end position="272"/>
    </location>
</feature>
<evidence type="ECO:0000313" key="4">
    <source>
        <dbReference type="EMBL" id="SMX25588.1"/>
    </source>
</evidence>
<dbReference type="InterPro" id="IPR029058">
    <property type="entry name" value="AB_hydrolase_fold"/>
</dbReference>
<dbReference type="Proteomes" id="UP000201838">
    <property type="component" value="Unassembled WGS sequence"/>
</dbReference>
<evidence type="ECO:0000256" key="1">
    <source>
        <dbReference type="ARBA" id="ARBA00022801"/>
    </source>
</evidence>
<dbReference type="GO" id="GO:0106435">
    <property type="term" value="F:carboxylesterase activity"/>
    <property type="evidence" value="ECO:0007669"/>
    <property type="project" value="UniProtKB-EC"/>
</dbReference>
<sequence length="272" mass="29476">MTFLKIISVALLLGAGSAIAEEAEISIDQDIRYGVHERQIMDVYWPEAVTDKTPILIFLFGGGFSMGSKEQARLIGKSFAKSGIIVAAPNYRLYPNAVFPDFVDDAAKAVAHAWSNFRTSAGKPRPILLSGWSAGAYISALVAYDERYLVAQGTPASAINGFIGLAGPYWGGLCAGQPCPHIFIEGTETDWPAAKFVDSDDPPMLLVQGERDNYVDIGNLVALSDAGSEAGVDVFTKVVEKRYHKHVMWDMGEPGTEVRKVVDDFIANLLND</sequence>
<gene>
    <name evidence="4" type="primary">nlhH_2</name>
    <name evidence="4" type="ORF">BOA8489_03732</name>
</gene>
<keyword evidence="1 4" id="KW-0378">Hydrolase</keyword>
<name>A0A238J4F9_9RHOB</name>
<dbReference type="PANTHER" id="PTHR48081:SF9">
    <property type="entry name" value="CARBOXYLESTERASE"/>
    <property type="match status" value="1"/>
</dbReference>
<dbReference type="EMBL" id="FXXQ01000019">
    <property type="protein sequence ID" value="SMX25588.1"/>
    <property type="molecule type" value="Genomic_DNA"/>
</dbReference>
<evidence type="ECO:0000256" key="2">
    <source>
        <dbReference type="SAM" id="SignalP"/>
    </source>
</evidence>
<dbReference type="AlphaFoldDB" id="A0A238J4F9"/>
<feature type="domain" description="BD-FAE-like" evidence="3">
    <location>
        <begin position="41"/>
        <end position="146"/>
    </location>
</feature>
<keyword evidence="2" id="KW-0732">Signal</keyword>
<dbReference type="SUPFAM" id="SSF53474">
    <property type="entry name" value="alpha/beta-Hydrolases"/>
    <property type="match status" value="1"/>
</dbReference>
<dbReference type="InterPro" id="IPR049492">
    <property type="entry name" value="BD-FAE-like_dom"/>
</dbReference>
<keyword evidence="5" id="KW-1185">Reference proteome</keyword>
<evidence type="ECO:0000313" key="5">
    <source>
        <dbReference type="Proteomes" id="UP000201838"/>
    </source>
</evidence>
<feature type="signal peptide" evidence="2">
    <location>
        <begin position="1"/>
        <end position="20"/>
    </location>
</feature>
<dbReference type="EC" id="3.1.1.1" evidence="4"/>
<organism evidence="4 5">
    <name type="scientific">Boseongicola aestuarii</name>
    <dbReference type="NCBI Taxonomy" id="1470561"/>
    <lineage>
        <taxon>Bacteria</taxon>
        <taxon>Pseudomonadati</taxon>
        <taxon>Pseudomonadota</taxon>
        <taxon>Alphaproteobacteria</taxon>
        <taxon>Rhodobacterales</taxon>
        <taxon>Paracoccaceae</taxon>
        <taxon>Boseongicola</taxon>
    </lineage>
</organism>
<accession>A0A238J4F9</accession>
<protein>
    <submittedName>
        <fullName evidence="4">Carboxylesterase NlhH</fullName>
        <ecNumber evidence="4">3.1.1.1</ecNumber>
    </submittedName>
</protein>
<dbReference type="Pfam" id="PF20434">
    <property type="entry name" value="BD-FAE"/>
    <property type="match status" value="1"/>
</dbReference>
<dbReference type="PANTHER" id="PTHR48081">
    <property type="entry name" value="AB HYDROLASE SUPERFAMILY PROTEIN C4A8.06C"/>
    <property type="match status" value="1"/>
</dbReference>
<dbReference type="RefSeq" id="WP_093975773.1">
    <property type="nucleotide sequence ID" value="NZ_FXXQ01000019.1"/>
</dbReference>
<dbReference type="InterPro" id="IPR050300">
    <property type="entry name" value="GDXG_lipolytic_enzyme"/>
</dbReference>
<proteinExistence type="predicted"/>
<evidence type="ECO:0000259" key="3">
    <source>
        <dbReference type="Pfam" id="PF20434"/>
    </source>
</evidence>
<dbReference type="Gene3D" id="3.40.50.1820">
    <property type="entry name" value="alpha/beta hydrolase"/>
    <property type="match status" value="1"/>
</dbReference>
<reference evidence="4 5" key="1">
    <citation type="submission" date="2017-05" db="EMBL/GenBank/DDBJ databases">
        <authorList>
            <person name="Song R."/>
            <person name="Chenine A.L."/>
            <person name="Ruprecht R.M."/>
        </authorList>
    </citation>
    <scope>NUCLEOTIDE SEQUENCE [LARGE SCALE GENOMIC DNA]</scope>
    <source>
        <strain evidence="4 5">CECT 8489</strain>
    </source>
</reference>